<dbReference type="EMBL" id="JAANCM010000005">
    <property type="protein sequence ID" value="NHT76344.1"/>
    <property type="molecule type" value="Genomic_DNA"/>
</dbReference>
<gene>
    <name evidence="1" type="ORF">G8E10_11400</name>
</gene>
<evidence type="ECO:0000313" key="2">
    <source>
        <dbReference type="Proteomes" id="UP001155840"/>
    </source>
</evidence>
<keyword evidence="2" id="KW-1185">Reference proteome</keyword>
<dbReference type="Proteomes" id="UP001155840">
    <property type="component" value="Unassembled WGS sequence"/>
</dbReference>
<accession>A0AA43ZEE8</accession>
<reference evidence="1" key="1">
    <citation type="submission" date="2020-03" db="EMBL/GenBank/DDBJ databases">
        <title>Ferranicluibacter endophyticum gen. nov., sp. nov., a new genus isolated from Rubus ulmifolius Schott. stem.</title>
        <authorList>
            <person name="Roca-Couso R."/>
            <person name="Flores-Felix J.D."/>
            <person name="Igual J.M."/>
            <person name="Rivas R."/>
        </authorList>
    </citation>
    <scope>NUCLEOTIDE SEQUENCE</scope>
    <source>
        <strain evidence="1">CRRU44</strain>
    </source>
</reference>
<evidence type="ECO:0008006" key="3">
    <source>
        <dbReference type="Google" id="ProtNLM"/>
    </source>
</evidence>
<sequence>MFLHRLKANALGHALRSVRAVLACLIQRRYPRLDLLSMPPHLQRDLGFLDGRDPRYEPAERR</sequence>
<protein>
    <recommendedName>
        <fullName evidence="3">DUF1127 domain-containing protein</fullName>
    </recommendedName>
</protein>
<organism evidence="1 2">
    <name type="scientific">Ferranicluibacter rubi</name>
    <dbReference type="NCBI Taxonomy" id="2715133"/>
    <lineage>
        <taxon>Bacteria</taxon>
        <taxon>Pseudomonadati</taxon>
        <taxon>Pseudomonadota</taxon>
        <taxon>Alphaproteobacteria</taxon>
        <taxon>Hyphomicrobiales</taxon>
        <taxon>Rhizobiaceae</taxon>
        <taxon>Ferranicluibacter</taxon>
    </lineage>
</organism>
<comment type="caution">
    <text evidence="1">The sequence shown here is derived from an EMBL/GenBank/DDBJ whole genome shotgun (WGS) entry which is preliminary data.</text>
</comment>
<evidence type="ECO:0000313" key="1">
    <source>
        <dbReference type="EMBL" id="NHT76344.1"/>
    </source>
</evidence>
<name>A0AA43ZEE8_9HYPH</name>
<proteinExistence type="predicted"/>
<dbReference type="AlphaFoldDB" id="A0AA43ZEE8"/>